<dbReference type="Proteomes" id="UP000887580">
    <property type="component" value="Unplaced"/>
</dbReference>
<dbReference type="WBParaSite" id="PS1159_v2.g10107.t1">
    <property type="protein sequence ID" value="PS1159_v2.g10107.t1"/>
    <property type="gene ID" value="PS1159_v2.g10107"/>
</dbReference>
<accession>A0AC35ERE5</accession>
<protein>
    <submittedName>
        <fullName evidence="2">Uncharacterized protein</fullName>
    </submittedName>
</protein>
<proteinExistence type="predicted"/>
<reference evidence="2" key="1">
    <citation type="submission" date="2022-11" db="UniProtKB">
        <authorList>
            <consortium name="WormBaseParasite"/>
        </authorList>
    </citation>
    <scope>IDENTIFICATION</scope>
</reference>
<evidence type="ECO:0000313" key="1">
    <source>
        <dbReference type="Proteomes" id="UP000887580"/>
    </source>
</evidence>
<sequence>MQKLDKDVHINHVKVWKTYCRNIAKGALLNLCYNSEWSAIKYKVQDEGSTSVHYFNAYDDKHLKLLNFQNDSFHVIGKRKLPNRGFVLTFLRNLIPAGTPEFRPYVVTQQDLEYPHNRLQECMQEYEKKSFFTPSAKITKQYQKMKPLYRKIKSVEDNVEE</sequence>
<name>A0AC35ERE5_9BILA</name>
<organism evidence="1 2">
    <name type="scientific">Panagrolaimus sp. PS1159</name>
    <dbReference type="NCBI Taxonomy" id="55785"/>
    <lineage>
        <taxon>Eukaryota</taxon>
        <taxon>Metazoa</taxon>
        <taxon>Ecdysozoa</taxon>
        <taxon>Nematoda</taxon>
        <taxon>Chromadorea</taxon>
        <taxon>Rhabditida</taxon>
        <taxon>Tylenchina</taxon>
        <taxon>Panagrolaimomorpha</taxon>
        <taxon>Panagrolaimoidea</taxon>
        <taxon>Panagrolaimidae</taxon>
        <taxon>Panagrolaimus</taxon>
    </lineage>
</organism>
<evidence type="ECO:0000313" key="2">
    <source>
        <dbReference type="WBParaSite" id="PS1159_v2.g10107.t1"/>
    </source>
</evidence>